<dbReference type="Gene3D" id="3.40.30.10">
    <property type="entry name" value="Glutaredoxin"/>
    <property type="match status" value="1"/>
</dbReference>
<gene>
    <name evidence="2" type="ORF">Q664_18465</name>
</gene>
<reference evidence="2 3" key="1">
    <citation type="submission" date="2014-07" db="EMBL/GenBank/DDBJ databases">
        <title>Draft Genome Sequence of Gephyronic Acid Producer, Cystobacter violaceus Strain Cb vi76.</title>
        <authorList>
            <person name="Stevens D.C."/>
            <person name="Young J."/>
            <person name="Carmichael R."/>
            <person name="Tan J."/>
            <person name="Taylor R.E."/>
        </authorList>
    </citation>
    <scope>NUCLEOTIDE SEQUENCE [LARGE SCALE GENOMIC DNA]</scope>
    <source>
        <strain evidence="2 3">Cb vi76</strain>
    </source>
</reference>
<name>A0A084SU28_9BACT</name>
<proteinExistence type="predicted"/>
<dbReference type="Proteomes" id="UP000028547">
    <property type="component" value="Unassembled WGS sequence"/>
</dbReference>
<dbReference type="AlphaFoldDB" id="A0A084SU28"/>
<dbReference type="InterPro" id="IPR036249">
    <property type="entry name" value="Thioredoxin-like_sf"/>
</dbReference>
<comment type="caution">
    <text evidence="2">The sequence shown here is derived from an EMBL/GenBank/DDBJ whole genome shotgun (WGS) entry which is preliminary data.</text>
</comment>
<dbReference type="Pfam" id="PF03190">
    <property type="entry name" value="Thioredox_DsbH"/>
    <property type="match status" value="1"/>
</dbReference>
<dbReference type="SUPFAM" id="SSF52833">
    <property type="entry name" value="Thioredoxin-like"/>
    <property type="match status" value="1"/>
</dbReference>
<feature type="domain" description="Spermatogenesis-associated protein 20-like TRX" evidence="1">
    <location>
        <begin position="28"/>
        <end position="116"/>
    </location>
</feature>
<organism evidence="2 3">
    <name type="scientific">Archangium violaceum Cb vi76</name>
    <dbReference type="NCBI Taxonomy" id="1406225"/>
    <lineage>
        <taxon>Bacteria</taxon>
        <taxon>Pseudomonadati</taxon>
        <taxon>Myxococcota</taxon>
        <taxon>Myxococcia</taxon>
        <taxon>Myxococcales</taxon>
        <taxon>Cystobacterineae</taxon>
        <taxon>Archangiaceae</taxon>
        <taxon>Archangium</taxon>
    </lineage>
</organism>
<accession>A0A084SU28</accession>
<evidence type="ECO:0000259" key="1">
    <source>
        <dbReference type="Pfam" id="PF03190"/>
    </source>
</evidence>
<evidence type="ECO:0000313" key="2">
    <source>
        <dbReference type="EMBL" id="KFA91963.1"/>
    </source>
</evidence>
<protein>
    <recommendedName>
        <fullName evidence="1">Spermatogenesis-associated protein 20-like TRX domain-containing protein</fullName>
    </recommendedName>
</protein>
<dbReference type="EMBL" id="JPMI01000120">
    <property type="protein sequence ID" value="KFA91963.1"/>
    <property type="molecule type" value="Genomic_DNA"/>
</dbReference>
<sequence length="147" mass="16379">MAAVLLLGARGASALYEKHNPSQPWSLVAWVPLEQAEALSRERHLPILYYFSADWCAPCHIMERDVFNNDYAARGINARYIPVKLKDRREEEGVNPPAVQALIKAHSVSGFPSFAVVGVDGKRLRLRQGYGGYTSILQFLLIPTPSD</sequence>
<dbReference type="InterPro" id="IPR004879">
    <property type="entry name" value="Ssp411-like_TRX"/>
</dbReference>
<evidence type="ECO:0000313" key="3">
    <source>
        <dbReference type="Proteomes" id="UP000028547"/>
    </source>
</evidence>